<dbReference type="Proteomes" id="UP001239111">
    <property type="component" value="Chromosome 1"/>
</dbReference>
<gene>
    <name evidence="1" type="ORF">QAD02_022641</name>
</gene>
<organism evidence="1 2">
    <name type="scientific">Eretmocerus hayati</name>
    <dbReference type="NCBI Taxonomy" id="131215"/>
    <lineage>
        <taxon>Eukaryota</taxon>
        <taxon>Metazoa</taxon>
        <taxon>Ecdysozoa</taxon>
        <taxon>Arthropoda</taxon>
        <taxon>Hexapoda</taxon>
        <taxon>Insecta</taxon>
        <taxon>Pterygota</taxon>
        <taxon>Neoptera</taxon>
        <taxon>Endopterygota</taxon>
        <taxon>Hymenoptera</taxon>
        <taxon>Apocrita</taxon>
        <taxon>Proctotrupomorpha</taxon>
        <taxon>Chalcidoidea</taxon>
        <taxon>Aphelinidae</taxon>
        <taxon>Aphelininae</taxon>
        <taxon>Eretmocerus</taxon>
    </lineage>
</organism>
<protein>
    <submittedName>
        <fullName evidence="1">Uncharacterized protein</fullName>
    </submittedName>
</protein>
<evidence type="ECO:0000313" key="2">
    <source>
        <dbReference type="Proteomes" id="UP001239111"/>
    </source>
</evidence>
<proteinExistence type="predicted"/>
<sequence>MVSEEIVVVEIANKIANADNDHENILSLSVLNSIKTFPKHVSVEFNFFCANLHDMTFLLLVNTYDCGYSFDSNCLMGAFTCQTCHKTYQVRSSLLRHARLECIGRIAQYACPYCQYRAKRKDNLRSHVFGKHKTNIIQ</sequence>
<accession>A0ACC2PWW3</accession>
<reference evidence="1" key="1">
    <citation type="submission" date="2023-04" db="EMBL/GenBank/DDBJ databases">
        <title>A chromosome-level genome assembly of the parasitoid wasp Eretmocerus hayati.</title>
        <authorList>
            <person name="Zhong Y."/>
            <person name="Liu S."/>
            <person name="Liu Y."/>
        </authorList>
    </citation>
    <scope>NUCLEOTIDE SEQUENCE</scope>
    <source>
        <strain evidence="1">ZJU_SS_LIU_2023</strain>
    </source>
</reference>
<keyword evidence="2" id="KW-1185">Reference proteome</keyword>
<name>A0ACC2PWW3_9HYME</name>
<evidence type="ECO:0000313" key="1">
    <source>
        <dbReference type="EMBL" id="KAJ8686847.1"/>
    </source>
</evidence>
<dbReference type="EMBL" id="CM056741">
    <property type="protein sequence ID" value="KAJ8686847.1"/>
    <property type="molecule type" value="Genomic_DNA"/>
</dbReference>
<comment type="caution">
    <text evidence="1">The sequence shown here is derived from an EMBL/GenBank/DDBJ whole genome shotgun (WGS) entry which is preliminary data.</text>
</comment>